<comment type="caution">
    <text evidence="1">The sequence shown here is derived from an EMBL/GenBank/DDBJ whole genome shotgun (WGS) entry which is preliminary data.</text>
</comment>
<name>A0A951PTS2_9CYAN</name>
<reference evidence="1" key="2">
    <citation type="journal article" date="2022" name="Microbiol. Resour. Announc.">
        <title>Metagenome Sequencing to Explore Phylogenomics of Terrestrial Cyanobacteria.</title>
        <authorList>
            <person name="Ward R.D."/>
            <person name="Stajich J.E."/>
            <person name="Johansen J.R."/>
            <person name="Huntemann M."/>
            <person name="Clum A."/>
            <person name="Foster B."/>
            <person name="Foster B."/>
            <person name="Roux S."/>
            <person name="Palaniappan K."/>
            <person name="Varghese N."/>
            <person name="Mukherjee S."/>
            <person name="Reddy T.B.K."/>
            <person name="Daum C."/>
            <person name="Copeland A."/>
            <person name="Chen I.A."/>
            <person name="Ivanova N.N."/>
            <person name="Kyrpides N.C."/>
            <person name="Shapiro N."/>
            <person name="Eloe-Fadrosh E.A."/>
            <person name="Pietrasiak N."/>
        </authorList>
    </citation>
    <scope>NUCLEOTIDE SEQUENCE</scope>
    <source>
        <strain evidence="1">CPER-KK1</strain>
    </source>
</reference>
<organism evidence="1 2">
    <name type="scientific">Symplocastrum torsivum CPER-KK1</name>
    <dbReference type="NCBI Taxonomy" id="450513"/>
    <lineage>
        <taxon>Bacteria</taxon>
        <taxon>Bacillati</taxon>
        <taxon>Cyanobacteriota</taxon>
        <taxon>Cyanophyceae</taxon>
        <taxon>Oscillatoriophycideae</taxon>
        <taxon>Oscillatoriales</taxon>
        <taxon>Microcoleaceae</taxon>
        <taxon>Symplocastrum</taxon>
    </lineage>
</organism>
<dbReference type="EMBL" id="JAHHIF010000081">
    <property type="protein sequence ID" value="MBW4549056.1"/>
    <property type="molecule type" value="Genomic_DNA"/>
</dbReference>
<sequence>MTPEQQGIAEEFQNAIESEYALCVREIVKINQAIANNGVHENNKWSGTDCANLQIHSIKVYWDDRLDCLINFLAKQDYKLHEELAIKYLKGIRILFNS</sequence>
<evidence type="ECO:0000313" key="1">
    <source>
        <dbReference type="EMBL" id="MBW4549056.1"/>
    </source>
</evidence>
<protein>
    <submittedName>
        <fullName evidence="1">Uncharacterized protein</fullName>
    </submittedName>
</protein>
<accession>A0A951PTS2</accession>
<dbReference type="AlphaFoldDB" id="A0A951PTS2"/>
<proteinExistence type="predicted"/>
<dbReference type="Proteomes" id="UP000753908">
    <property type="component" value="Unassembled WGS sequence"/>
</dbReference>
<gene>
    <name evidence="1" type="ORF">KME25_32325</name>
</gene>
<reference evidence="1" key="1">
    <citation type="submission" date="2021-05" db="EMBL/GenBank/DDBJ databases">
        <authorList>
            <person name="Pietrasiak N."/>
            <person name="Ward R."/>
            <person name="Stajich J.E."/>
            <person name="Kurbessoian T."/>
        </authorList>
    </citation>
    <scope>NUCLEOTIDE SEQUENCE</scope>
    <source>
        <strain evidence="1">CPER-KK1</strain>
    </source>
</reference>
<evidence type="ECO:0000313" key="2">
    <source>
        <dbReference type="Proteomes" id="UP000753908"/>
    </source>
</evidence>